<evidence type="ECO:0000256" key="2">
    <source>
        <dbReference type="ARBA" id="ARBA00022491"/>
    </source>
</evidence>
<evidence type="ECO:0000256" key="7">
    <source>
        <dbReference type="PIRSR" id="PIRSR602481-1"/>
    </source>
</evidence>
<dbReference type="AlphaFoldDB" id="A0A346A4I4"/>
<evidence type="ECO:0000256" key="3">
    <source>
        <dbReference type="ARBA" id="ARBA00022833"/>
    </source>
</evidence>
<dbReference type="PANTHER" id="PTHR33202">
    <property type="entry name" value="ZINC UPTAKE REGULATION PROTEIN"/>
    <property type="match status" value="1"/>
</dbReference>
<dbReference type="GO" id="GO:0045892">
    <property type="term" value="P:negative regulation of DNA-templated transcription"/>
    <property type="evidence" value="ECO:0007669"/>
    <property type="project" value="TreeGrafter"/>
</dbReference>
<dbReference type="OrthoDB" id="9801127at2"/>
<dbReference type="SUPFAM" id="SSF46785">
    <property type="entry name" value="Winged helix' DNA-binding domain"/>
    <property type="match status" value="1"/>
</dbReference>
<evidence type="ECO:0000256" key="1">
    <source>
        <dbReference type="ARBA" id="ARBA00007957"/>
    </source>
</evidence>
<dbReference type="InterPro" id="IPR036390">
    <property type="entry name" value="WH_DNA-bd_sf"/>
</dbReference>
<evidence type="ECO:0000256" key="4">
    <source>
        <dbReference type="ARBA" id="ARBA00023015"/>
    </source>
</evidence>
<evidence type="ECO:0000313" key="8">
    <source>
        <dbReference type="EMBL" id="AXK84081.1"/>
    </source>
</evidence>
<dbReference type="Pfam" id="PF01475">
    <property type="entry name" value="FUR"/>
    <property type="match status" value="1"/>
</dbReference>
<dbReference type="EMBL" id="CP031417">
    <property type="protein sequence ID" value="AXK84081.1"/>
    <property type="molecule type" value="Genomic_DNA"/>
</dbReference>
<proteinExistence type="inferred from homology"/>
<dbReference type="GO" id="GO:0008270">
    <property type="term" value="F:zinc ion binding"/>
    <property type="evidence" value="ECO:0007669"/>
    <property type="project" value="TreeGrafter"/>
</dbReference>
<keyword evidence="5" id="KW-0238">DNA-binding</keyword>
<keyword evidence="7" id="KW-0479">Metal-binding</keyword>
<name>A0A346A4I4_9HYPH</name>
<evidence type="ECO:0000256" key="6">
    <source>
        <dbReference type="ARBA" id="ARBA00023163"/>
    </source>
</evidence>
<accession>A0A346A4I4</accession>
<keyword evidence="3 7" id="KW-0862">Zinc</keyword>
<gene>
    <name evidence="8" type="ORF">DW352_17030</name>
</gene>
<dbReference type="GO" id="GO:1900376">
    <property type="term" value="P:regulation of secondary metabolite biosynthetic process"/>
    <property type="evidence" value="ECO:0007669"/>
    <property type="project" value="TreeGrafter"/>
</dbReference>
<dbReference type="Proteomes" id="UP000254889">
    <property type="component" value="Chromosome"/>
</dbReference>
<dbReference type="GO" id="GO:0000976">
    <property type="term" value="F:transcription cis-regulatory region binding"/>
    <property type="evidence" value="ECO:0007669"/>
    <property type="project" value="TreeGrafter"/>
</dbReference>
<dbReference type="PANTHER" id="PTHR33202:SF6">
    <property type="entry name" value="ZINC UPTAKE REGULATION PROTEIN"/>
    <property type="match status" value="1"/>
</dbReference>
<feature type="binding site" evidence="7">
    <location>
        <position position="201"/>
    </location>
    <ligand>
        <name>Zn(2+)</name>
        <dbReference type="ChEBI" id="CHEBI:29105"/>
    </ligand>
</feature>
<dbReference type="InterPro" id="IPR002481">
    <property type="entry name" value="FUR"/>
</dbReference>
<dbReference type="GO" id="GO:0005829">
    <property type="term" value="C:cytosol"/>
    <property type="evidence" value="ECO:0007669"/>
    <property type="project" value="TreeGrafter"/>
</dbReference>
<protein>
    <submittedName>
        <fullName evidence="8">Transcriptional repressor</fullName>
    </submittedName>
</protein>
<feature type="binding site" evidence="7">
    <location>
        <position position="161"/>
    </location>
    <ligand>
        <name>Zn(2+)</name>
        <dbReference type="ChEBI" id="CHEBI:29105"/>
    </ligand>
</feature>
<feature type="binding site" evidence="7">
    <location>
        <position position="204"/>
    </location>
    <ligand>
        <name>Zn(2+)</name>
        <dbReference type="ChEBI" id="CHEBI:29105"/>
    </ligand>
</feature>
<dbReference type="InterPro" id="IPR036388">
    <property type="entry name" value="WH-like_DNA-bd_sf"/>
</dbReference>
<keyword evidence="4" id="KW-0805">Transcription regulation</keyword>
<dbReference type="Gene3D" id="1.10.10.10">
    <property type="entry name" value="Winged helix-like DNA-binding domain superfamily/Winged helix DNA-binding domain"/>
    <property type="match status" value="1"/>
</dbReference>
<keyword evidence="9" id="KW-1185">Reference proteome</keyword>
<sequence>MVGYEGRNLPLFVLRCNIYLEVVVQLSAIEAARYSPVRTEQALAKKAHSHAVFPAPDHDHGRCASDAIAHAEAVCTARKERLTPIRRQVLEALLERHQPLGAYELIDRLAEDGARPAPITIYRALDFLREQGFVHRIESRNAFVACGHNHDSGDPVVFLICEKCGAVGEAASATVAETIRTASRAVGFTPKTPVIEIFGTCAHCSAN</sequence>
<feature type="binding site" evidence="7">
    <location>
        <position position="164"/>
    </location>
    <ligand>
        <name>Zn(2+)</name>
        <dbReference type="ChEBI" id="CHEBI:29105"/>
    </ligand>
</feature>
<reference evidence="8 9" key="1">
    <citation type="submission" date="2018-07" db="EMBL/GenBank/DDBJ databases">
        <authorList>
            <person name="Quirk P.G."/>
            <person name="Krulwich T.A."/>
        </authorList>
    </citation>
    <scope>NUCLEOTIDE SEQUENCE [LARGE SCALE GENOMIC DNA]</scope>
    <source>
        <strain evidence="8 9">CC-BB4</strain>
    </source>
</reference>
<evidence type="ECO:0000313" key="9">
    <source>
        <dbReference type="Proteomes" id="UP000254889"/>
    </source>
</evidence>
<dbReference type="InterPro" id="IPR043135">
    <property type="entry name" value="Fur_C"/>
</dbReference>
<dbReference type="Gene3D" id="3.30.1490.190">
    <property type="match status" value="1"/>
</dbReference>
<dbReference type="CDD" id="cd07153">
    <property type="entry name" value="Fur_like"/>
    <property type="match status" value="1"/>
</dbReference>
<evidence type="ECO:0000256" key="5">
    <source>
        <dbReference type="ARBA" id="ARBA00023125"/>
    </source>
</evidence>
<dbReference type="KEGG" id="ptaw:DW352_17030"/>
<comment type="cofactor">
    <cofactor evidence="7">
        <name>Zn(2+)</name>
        <dbReference type="ChEBI" id="CHEBI:29105"/>
    </cofactor>
    <text evidence="7">Binds 1 zinc ion per subunit.</text>
</comment>
<dbReference type="GO" id="GO:0003700">
    <property type="term" value="F:DNA-binding transcription factor activity"/>
    <property type="evidence" value="ECO:0007669"/>
    <property type="project" value="InterPro"/>
</dbReference>
<keyword evidence="6" id="KW-0804">Transcription</keyword>
<keyword evidence="2" id="KW-0678">Repressor</keyword>
<organism evidence="8 9">
    <name type="scientific">Pseudolabrys taiwanensis</name>
    <dbReference type="NCBI Taxonomy" id="331696"/>
    <lineage>
        <taxon>Bacteria</taxon>
        <taxon>Pseudomonadati</taxon>
        <taxon>Pseudomonadota</taxon>
        <taxon>Alphaproteobacteria</taxon>
        <taxon>Hyphomicrobiales</taxon>
        <taxon>Xanthobacteraceae</taxon>
        <taxon>Pseudolabrys</taxon>
    </lineage>
</organism>
<comment type="similarity">
    <text evidence="1">Belongs to the Fur family.</text>
</comment>